<gene>
    <name evidence="1" type="ORF">COLO4_36422</name>
</gene>
<dbReference type="EMBL" id="AWUE01023224">
    <property type="protein sequence ID" value="OMO54547.1"/>
    <property type="molecule type" value="Genomic_DNA"/>
</dbReference>
<organism evidence="1 2">
    <name type="scientific">Corchorus olitorius</name>
    <dbReference type="NCBI Taxonomy" id="93759"/>
    <lineage>
        <taxon>Eukaryota</taxon>
        <taxon>Viridiplantae</taxon>
        <taxon>Streptophyta</taxon>
        <taxon>Embryophyta</taxon>
        <taxon>Tracheophyta</taxon>
        <taxon>Spermatophyta</taxon>
        <taxon>Magnoliopsida</taxon>
        <taxon>eudicotyledons</taxon>
        <taxon>Gunneridae</taxon>
        <taxon>Pentapetalae</taxon>
        <taxon>rosids</taxon>
        <taxon>malvids</taxon>
        <taxon>Malvales</taxon>
        <taxon>Malvaceae</taxon>
        <taxon>Grewioideae</taxon>
        <taxon>Apeibeae</taxon>
        <taxon>Corchorus</taxon>
    </lineage>
</organism>
<dbReference type="Proteomes" id="UP000187203">
    <property type="component" value="Unassembled WGS sequence"/>
</dbReference>
<accession>A0A1R3G920</accession>
<sequence>MSFNSLLHRPFKEVITGFAVRAISISWMFVRDLISWNQVRKYSPLIVKHLKFS</sequence>
<protein>
    <submittedName>
        <fullName evidence="1">Uncharacterized protein</fullName>
    </submittedName>
</protein>
<keyword evidence="2" id="KW-1185">Reference proteome</keyword>
<comment type="caution">
    <text evidence="1">The sequence shown here is derived from an EMBL/GenBank/DDBJ whole genome shotgun (WGS) entry which is preliminary data.</text>
</comment>
<reference evidence="2" key="1">
    <citation type="submission" date="2013-09" db="EMBL/GenBank/DDBJ databases">
        <title>Corchorus olitorius genome sequencing.</title>
        <authorList>
            <person name="Alam M."/>
            <person name="Haque M.S."/>
            <person name="Islam M.S."/>
            <person name="Emdad E.M."/>
            <person name="Islam M.M."/>
            <person name="Ahmed B."/>
            <person name="Halim A."/>
            <person name="Hossen Q.M.M."/>
            <person name="Hossain M.Z."/>
            <person name="Ahmed R."/>
            <person name="Khan M.M."/>
            <person name="Islam R."/>
            <person name="Rashid M.M."/>
            <person name="Khan S.A."/>
            <person name="Rahman M.S."/>
            <person name="Alam M."/>
            <person name="Yahiya A.S."/>
            <person name="Khan M.S."/>
            <person name="Azam M.S."/>
            <person name="Haque T."/>
            <person name="Lashkar M.Z.H."/>
            <person name="Akhand A.I."/>
            <person name="Morshed G."/>
            <person name="Roy S."/>
            <person name="Uddin K.S."/>
            <person name="Rabeya T."/>
            <person name="Hossain A.S."/>
            <person name="Chowdhury A."/>
            <person name="Snigdha A.R."/>
            <person name="Mortoza M.S."/>
            <person name="Matin S.A."/>
            <person name="Hoque S.M.E."/>
            <person name="Islam M.K."/>
            <person name="Roy D.K."/>
            <person name="Haider R."/>
            <person name="Moosa M.M."/>
            <person name="Elias S.M."/>
            <person name="Hasan A.M."/>
            <person name="Jahan S."/>
            <person name="Shafiuddin M."/>
            <person name="Mahmood N."/>
            <person name="Shommy N.S."/>
        </authorList>
    </citation>
    <scope>NUCLEOTIDE SEQUENCE [LARGE SCALE GENOMIC DNA]</scope>
    <source>
        <strain evidence="2">cv. O-4</strain>
    </source>
</reference>
<evidence type="ECO:0000313" key="2">
    <source>
        <dbReference type="Proteomes" id="UP000187203"/>
    </source>
</evidence>
<evidence type="ECO:0000313" key="1">
    <source>
        <dbReference type="EMBL" id="OMO54547.1"/>
    </source>
</evidence>
<proteinExistence type="predicted"/>
<dbReference type="AlphaFoldDB" id="A0A1R3G920"/>
<name>A0A1R3G920_9ROSI</name>